<name>A0A2A9MKK2_BESBE</name>
<gene>
    <name evidence="2" type="ORF">BESB_047080</name>
</gene>
<keyword evidence="3" id="KW-1185">Reference proteome</keyword>
<dbReference type="GeneID" id="40309638"/>
<organism evidence="2 3">
    <name type="scientific">Besnoitia besnoiti</name>
    <name type="common">Apicomplexan protozoan</name>
    <dbReference type="NCBI Taxonomy" id="94643"/>
    <lineage>
        <taxon>Eukaryota</taxon>
        <taxon>Sar</taxon>
        <taxon>Alveolata</taxon>
        <taxon>Apicomplexa</taxon>
        <taxon>Conoidasida</taxon>
        <taxon>Coccidia</taxon>
        <taxon>Eucoccidiorida</taxon>
        <taxon>Eimeriorina</taxon>
        <taxon>Sarcocystidae</taxon>
        <taxon>Besnoitia</taxon>
    </lineage>
</organism>
<dbReference type="VEuPathDB" id="ToxoDB:BESB_047080"/>
<evidence type="ECO:0000313" key="3">
    <source>
        <dbReference type="Proteomes" id="UP000224006"/>
    </source>
</evidence>
<feature type="region of interest" description="Disordered" evidence="1">
    <location>
        <begin position="1"/>
        <end position="24"/>
    </location>
</feature>
<dbReference type="KEGG" id="bbes:BESB_047080"/>
<proteinExistence type="predicted"/>
<protein>
    <submittedName>
        <fullName evidence="2">Uncharacterized protein</fullName>
    </submittedName>
</protein>
<dbReference type="EMBL" id="NWUJ01000003">
    <property type="protein sequence ID" value="PFH36516.1"/>
    <property type="molecule type" value="Genomic_DNA"/>
</dbReference>
<evidence type="ECO:0000256" key="1">
    <source>
        <dbReference type="SAM" id="MobiDB-lite"/>
    </source>
</evidence>
<feature type="compositionally biased region" description="Basic and acidic residues" evidence="1">
    <location>
        <begin position="1"/>
        <end position="20"/>
    </location>
</feature>
<reference evidence="2 3" key="1">
    <citation type="submission" date="2017-09" db="EMBL/GenBank/DDBJ databases">
        <title>Genome sequencing of Besnoitia besnoiti strain Bb-Ger1.</title>
        <authorList>
            <person name="Schares G."/>
            <person name="Venepally P."/>
            <person name="Lorenzi H.A."/>
        </authorList>
    </citation>
    <scope>NUCLEOTIDE SEQUENCE [LARGE SCALE GENOMIC DNA]</scope>
    <source>
        <strain evidence="2 3">Bb-Ger1</strain>
    </source>
</reference>
<dbReference type="AlphaFoldDB" id="A0A2A9MKK2"/>
<sequence length="150" mass="16026">MPPGTRADDAKLSGEAHDAEATIDAGHHTGALLHGLSEDGARAASQGKRGDSVDDDARVDWFAVQDGNRPVPSRLQSWLGAGCSTLGNIAQIKESVADEARCRRSGIGSDVETLRRLSASKEGRFDEARLGCGCSYGELTPYDGIWQKKW</sequence>
<dbReference type="Proteomes" id="UP000224006">
    <property type="component" value="Chromosome III"/>
</dbReference>
<accession>A0A2A9MKK2</accession>
<comment type="caution">
    <text evidence="2">The sequence shown here is derived from an EMBL/GenBank/DDBJ whole genome shotgun (WGS) entry which is preliminary data.</text>
</comment>
<dbReference type="RefSeq" id="XP_029220525.1">
    <property type="nucleotide sequence ID" value="XM_029363159.1"/>
</dbReference>
<evidence type="ECO:0000313" key="2">
    <source>
        <dbReference type="EMBL" id="PFH36516.1"/>
    </source>
</evidence>